<dbReference type="RefSeq" id="WP_159431569.1">
    <property type="nucleotide sequence ID" value="NZ_FQVW01000025.1"/>
</dbReference>
<sequence>MRKISLTEIDETIRENRKWANNSIRKEMTSSSRRKKSRTRTQSEVIALNGNCCNTVE</sequence>
<dbReference type="AlphaFoldDB" id="A0A1M5INT6"/>
<accession>A0A1M5INT6</accession>
<dbReference type="EMBL" id="FQVW01000025">
    <property type="protein sequence ID" value="SHG29947.1"/>
    <property type="molecule type" value="Genomic_DNA"/>
</dbReference>
<feature type="region of interest" description="Disordered" evidence="1">
    <location>
        <begin position="22"/>
        <end position="42"/>
    </location>
</feature>
<dbReference type="Proteomes" id="UP000183988">
    <property type="component" value="Unassembled WGS sequence"/>
</dbReference>
<reference evidence="2 3" key="1">
    <citation type="submission" date="2016-11" db="EMBL/GenBank/DDBJ databases">
        <authorList>
            <person name="Jaros S."/>
            <person name="Januszkiewicz K."/>
            <person name="Wedrychowicz H."/>
        </authorList>
    </citation>
    <scope>NUCLEOTIDE SEQUENCE [LARGE SCALE GENOMIC DNA]</scope>
    <source>
        <strain evidence="2 3">IBRC-M 10683</strain>
    </source>
</reference>
<organism evidence="2 3">
    <name type="scientific">Ornithinibacillus halophilus</name>
    <dbReference type="NCBI Taxonomy" id="930117"/>
    <lineage>
        <taxon>Bacteria</taxon>
        <taxon>Bacillati</taxon>
        <taxon>Bacillota</taxon>
        <taxon>Bacilli</taxon>
        <taxon>Bacillales</taxon>
        <taxon>Bacillaceae</taxon>
        <taxon>Ornithinibacillus</taxon>
    </lineage>
</organism>
<protein>
    <submittedName>
        <fullName evidence="2">Uncharacterized protein</fullName>
    </submittedName>
</protein>
<gene>
    <name evidence="2" type="ORF">SAMN05216225_102517</name>
</gene>
<keyword evidence="3" id="KW-1185">Reference proteome</keyword>
<evidence type="ECO:0000313" key="2">
    <source>
        <dbReference type="EMBL" id="SHG29947.1"/>
    </source>
</evidence>
<proteinExistence type="predicted"/>
<evidence type="ECO:0000313" key="3">
    <source>
        <dbReference type="Proteomes" id="UP000183988"/>
    </source>
</evidence>
<evidence type="ECO:0000256" key="1">
    <source>
        <dbReference type="SAM" id="MobiDB-lite"/>
    </source>
</evidence>
<name>A0A1M5INT6_9BACI</name>